<evidence type="ECO:0000256" key="4">
    <source>
        <dbReference type="ARBA" id="ARBA00035176"/>
    </source>
</evidence>
<dbReference type="NCBIfam" id="NF001860">
    <property type="entry name" value="PRK00595.1"/>
    <property type="match status" value="1"/>
</dbReference>
<reference evidence="6" key="1">
    <citation type="submission" date="2020-02" db="EMBL/GenBank/DDBJ databases">
        <authorList>
            <person name="Meier V. D."/>
        </authorList>
    </citation>
    <scope>NUCLEOTIDE SEQUENCE</scope>
    <source>
        <strain evidence="6">AVDCRST_MAG89</strain>
    </source>
</reference>
<dbReference type="InterPro" id="IPR038584">
    <property type="entry name" value="Ribosomal_bL33_sf"/>
</dbReference>
<dbReference type="GO" id="GO:0003735">
    <property type="term" value="F:structural constituent of ribosome"/>
    <property type="evidence" value="ECO:0007669"/>
    <property type="project" value="InterPro"/>
</dbReference>
<dbReference type="GO" id="GO:0006412">
    <property type="term" value="P:translation"/>
    <property type="evidence" value="ECO:0007669"/>
    <property type="project" value="UniProtKB-UniRule"/>
</dbReference>
<dbReference type="GO" id="GO:0005737">
    <property type="term" value="C:cytoplasm"/>
    <property type="evidence" value="ECO:0007669"/>
    <property type="project" value="UniProtKB-ARBA"/>
</dbReference>
<dbReference type="InterPro" id="IPR018264">
    <property type="entry name" value="Ribosomal_bL33_CS"/>
</dbReference>
<dbReference type="InterPro" id="IPR011332">
    <property type="entry name" value="Ribosomal_zn-bd"/>
</dbReference>
<dbReference type="PROSITE" id="PS00582">
    <property type="entry name" value="RIBOSOMAL_L33"/>
    <property type="match status" value="1"/>
</dbReference>
<comment type="similarity">
    <text evidence="1 5">Belongs to the bacterial ribosomal protein bL33 family.</text>
</comment>
<evidence type="ECO:0000256" key="3">
    <source>
        <dbReference type="ARBA" id="ARBA00023274"/>
    </source>
</evidence>
<proteinExistence type="inferred from homology"/>
<evidence type="ECO:0000256" key="2">
    <source>
        <dbReference type="ARBA" id="ARBA00022980"/>
    </source>
</evidence>
<gene>
    <name evidence="5" type="primary">rpmG</name>
    <name evidence="6" type="ORF">AVDCRST_MAG89-723</name>
</gene>
<dbReference type="EMBL" id="CADCTV010000159">
    <property type="protein sequence ID" value="CAA9304720.1"/>
    <property type="molecule type" value="Genomic_DNA"/>
</dbReference>
<dbReference type="AlphaFoldDB" id="A0A6J4KFX6"/>
<keyword evidence="2 5" id="KW-0689">Ribosomal protein</keyword>
<dbReference type="HAMAP" id="MF_00294">
    <property type="entry name" value="Ribosomal_bL33"/>
    <property type="match status" value="1"/>
</dbReference>
<dbReference type="GO" id="GO:1990904">
    <property type="term" value="C:ribonucleoprotein complex"/>
    <property type="evidence" value="ECO:0007669"/>
    <property type="project" value="UniProtKB-KW"/>
</dbReference>
<sequence>MRDKVILACTECKERNYHKTKNKRKHPERVEYKKYCPRCNTHRPHKETK</sequence>
<dbReference type="GO" id="GO:0005840">
    <property type="term" value="C:ribosome"/>
    <property type="evidence" value="ECO:0007669"/>
    <property type="project" value="UniProtKB-KW"/>
</dbReference>
<evidence type="ECO:0000256" key="5">
    <source>
        <dbReference type="HAMAP-Rule" id="MF_00294"/>
    </source>
</evidence>
<keyword evidence="3 5" id="KW-0687">Ribonucleoprotein</keyword>
<evidence type="ECO:0000256" key="1">
    <source>
        <dbReference type="ARBA" id="ARBA00007596"/>
    </source>
</evidence>
<organism evidence="6">
    <name type="scientific">uncultured Gemmatimonadota bacterium</name>
    <dbReference type="NCBI Taxonomy" id="203437"/>
    <lineage>
        <taxon>Bacteria</taxon>
        <taxon>Pseudomonadati</taxon>
        <taxon>Gemmatimonadota</taxon>
        <taxon>environmental samples</taxon>
    </lineage>
</organism>
<dbReference type="InterPro" id="IPR001705">
    <property type="entry name" value="Ribosomal_bL33"/>
</dbReference>
<name>A0A6J4KFX6_9BACT</name>
<dbReference type="SUPFAM" id="SSF57829">
    <property type="entry name" value="Zn-binding ribosomal proteins"/>
    <property type="match status" value="1"/>
</dbReference>
<protein>
    <recommendedName>
        <fullName evidence="4 5">Large ribosomal subunit protein bL33</fullName>
    </recommendedName>
</protein>
<dbReference type="NCBIfam" id="TIGR01023">
    <property type="entry name" value="rpmG_bact"/>
    <property type="match status" value="1"/>
</dbReference>
<accession>A0A6J4KFX6</accession>
<dbReference type="NCBIfam" id="NF001764">
    <property type="entry name" value="PRK00504.1"/>
    <property type="match status" value="1"/>
</dbReference>
<dbReference type="Pfam" id="PF00471">
    <property type="entry name" value="Ribosomal_L33"/>
    <property type="match status" value="1"/>
</dbReference>
<dbReference type="Gene3D" id="2.20.28.120">
    <property type="entry name" value="Ribosomal protein L33"/>
    <property type="match status" value="1"/>
</dbReference>
<evidence type="ECO:0000313" key="6">
    <source>
        <dbReference type="EMBL" id="CAA9304720.1"/>
    </source>
</evidence>